<dbReference type="GO" id="GO:0005524">
    <property type="term" value="F:ATP binding"/>
    <property type="evidence" value="ECO:0007669"/>
    <property type="project" value="InterPro"/>
</dbReference>
<keyword evidence="5" id="KW-1185">Reference proteome</keyword>
<keyword evidence="4" id="KW-0030">Aminoacyl-tRNA synthetase</keyword>
<name>A0A2W1D2U8_9PLEO</name>
<proteinExistence type="inferred from homology"/>
<evidence type="ECO:0000256" key="1">
    <source>
        <dbReference type="ARBA" id="ARBA00001947"/>
    </source>
</evidence>
<dbReference type="AlphaFoldDB" id="A0A2W1D2U8"/>
<dbReference type="GO" id="GO:0043039">
    <property type="term" value="P:tRNA aminoacylation"/>
    <property type="evidence" value="ECO:0007669"/>
    <property type="project" value="InterPro"/>
</dbReference>
<dbReference type="SUPFAM" id="SSF55186">
    <property type="entry name" value="ThrRS/AlaRS common domain"/>
    <property type="match status" value="1"/>
</dbReference>
<dbReference type="InterPro" id="IPR018163">
    <property type="entry name" value="Thr/Ala-tRNA-synth_IIc_edit"/>
</dbReference>
<organism evidence="4 5">
    <name type="scientific">Pyrenophora tritici-repentis</name>
    <dbReference type="NCBI Taxonomy" id="45151"/>
    <lineage>
        <taxon>Eukaryota</taxon>
        <taxon>Fungi</taxon>
        <taxon>Dikarya</taxon>
        <taxon>Ascomycota</taxon>
        <taxon>Pezizomycotina</taxon>
        <taxon>Dothideomycetes</taxon>
        <taxon>Pleosporomycetidae</taxon>
        <taxon>Pleosporales</taxon>
        <taxon>Pleosporineae</taxon>
        <taxon>Pleosporaceae</taxon>
        <taxon>Pyrenophora</taxon>
    </lineage>
</organism>
<evidence type="ECO:0000313" key="5">
    <source>
        <dbReference type="Proteomes" id="UP000249757"/>
    </source>
</evidence>
<feature type="domain" description="Threonyl/alanyl tRNA synthetase SAD" evidence="3">
    <location>
        <begin position="226"/>
        <end position="268"/>
    </location>
</feature>
<comment type="similarity">
    <text evidence="2">Belongs to the class-II aminoacyl-tRNA synthetase family. Alax-L subfamily.</text>
</comment>
<keyword evidence="4" id="KW-0436">Ligase</keyword>
<dbReference type="GO" id="GO:0004812">
    <property type="term" value="F:aminoacyl-tRNA ligase activity"/>
    <property type="evidence" value="ECO:0007669"/>
    <property type="project" value="UniProtKB-KW"/>
</dbReference>
<comment type="cofactor">
    <cofactor evidence="1">
        <name>Zn(2+)</name>
        <dbReference type="ChEBI" id="CHEBI:29105"/>
    </cofactor>
</comment>
<dbReference type="Gene3D" id="2.40.30.130">
    <property type="match status" value="1"/>
</dbReference>
<comment type="caution">
    <text evidence="4">The sequence shown here is derived from an EMBL/GenBank/DDBJ whole genome shotgun (WGS) entry which is preliminary data.</text>
</comment>
<evidence type="ECO:0000256" key="2">
    <source>
        <dbReference type="ARBA" id="ARBA00008429"/>
    </source>
</evidence>
<dbReference type="SUPFAM" id="SSF50447">
    <property type="entry name" value="Translation proteins"/>
    <property type="match status" value="1"/>
</dbReference>
<dbReference type="Pfam" id="PF07973">
    <property type="entry name" value="tRNA_SAD"/>
    <property type="match status" value="1"/>
</dbReference>
<evidence type="ECO:0000259" key="3">
    <source>
        <dbReference type="SMART" id="SM00863"/>
    </source>
</evidence>
<dbReference type="SMART" id="SM00863">
    <property type="entry name" value="tRNA_SAD"/>
    <property type="match status" value="1"/>
</dbReference>
<evidence type="ECO:0000313" key="4">
    <source>
        <dbReference type="EMBL" id="KAI1508467.1"/>
    </source>
</evidence>
<dbReference type="PANTHER" id="PTHR43462">
    <property type="entry name" value="ALANYL-TRNA EDITING PROTEIN"/>
    <property type="match status" value="1"/>
</dbReference>
<dbReference type="PANTHER" id="PTHR43462:SF2">
    <property type="entry name" value="THREONYL AND ALANYL TRNA SYNTHETASE SECOND ADDITIONAL DOMAIN-CONTAINING PROTEIN"/>
    <property type="match status" value="1"/>
</dbReference>
<dbReference type="Proteomes" id="UP000249757">
    <property type="component" value="Unassembled WGS sequence"/>
</dbReference>
<gene>
    <name evidence="4" type="ORF">Ptr86124_012689</name>
</gene>
<dbReference type="Gene3D" id="3.30.980.10">
    <property type="entry name" value="Threonyl-trna Synthetase, Chain A, domain 2"/>
    <property type="match status" value="1"/>
</dbReference>
<sequence length="274" mass="30188">MISDALTQHTDPLYQRDGQLSAHKTSISSIQLLSYLPPEIQCLFKPLLERESYILTTVSTIFHPQGGGQPSDTGIIILADQADMQFRVQQVRKIGPTILHMGIFDPIEKIFERYSEVEQRIDVEKRVIHSRIHTGGHVVGLAVNQLIASGSLPLNLVDGKASHYPGASFVEFTGLIPAEAKAAIQAKVDELIVQDLDVKIHIWSEEKARSSCTRTNDLLRSDEKGVRVVEIGGAGSYPCGGTHVLRLSECGRVLVRGIKRQKGVSKISYELQDA</sequence>
<dbReference type="InterPro" id="IPR009000">
    <property type="entry name" value="Transl_B-barrel_sf"/>
</dbReference>
<protein>
    <submittedName>
        <fullName evidence="4">Threonyl and Alanyl tRNA synthetase second additional domain containing protein</fullName>
    </submittedName>
</protein>
<dbReference type="EMBL" id="NRDI02000026">
    <property type="protein sequence ID" value="KAI1508467.1"/>
    <property type="molecule type" value="Genomic_DNA"/>
</dbReference>
<dbReference type="InterPro" id="IPR051335">
    <property type="entry name" value="Alanyl-tRNA_Editing_Enzymes"/>
</dbReference>
<dbReference type="InterPro" id="IPR012947">
    <property type="entry name" value="tRNA_SAD"/>
</dbReference>
<reference evidence="5" key="1">
    <citation type="journal article" date="2022" name="Microb. Genom.">
        <title>A global pangenome for the wheat fungal pathogen Pyrenophora tritici-repentis and prediction of effector protein structural homology.</title>
        <authorList>
            <person name="Moolhuijzen P.M."/>
            <person name="See P.T."/>
            <person name="Shi G."/>
            <person name="Powell H.R."/>
            <person name="Cockram J."/>
            <person name="Jorgensen L.N."/>
            <person name="Benslimane H."/>
            <person name="Strelkov S.E."/>
            <person name="Turner J."/>
            <person name="Liu Z."/>
            <person name="Moffat C.S."/>
        </authorList>
    </citation>
    <scope>NUCLEOTIDE SEQUENCE [LARGE SCALE GENOMIC DNA]</scope>
</reference>
<accession>A0A2W1D2U8</accession>